<gene>
    <name evidence="1" type="ORF">NBT09_00395</name>
</gene>
<dbReference type="RefSeq" id="WP_232218684.1">
    <property type="nucleotide sequence ID" value="NZ_CP010969.1"/>
</dbReference>
<keyword evidence="2" id="KW-1185">Reference proteome</keyword>
<dbReference type="Gene3D" id="1.25.40.10">
    <property type="entry name" value="Tetratricopeptide repeat domain"/>
    <property type="match status" value="1"/>
</dbReference>
<evidence type="ECO:0008006" key="3">
    <source>
        <dbReference type="Google" id="ProtNLM"/>
    </source>
</evidence>
<organism evidence="1 2">
    <name type="scientific">Rickettsia conorii subsp. raoultii</name>
    <dbReference type="NCBI Taxonomy" id="369822"/>
    <lineage>
        <taxon>Bacteria</taxon>
        <taxon>Pseudomonadati</taxon>
        <taxon>Pseudomonadota</taxon>
        <taxon>Alphaproteobacteria</taxon>
        <taxon>Rickettsiales</taxon>
        <taxon>Rickettsiaceae</taxon>
        <taxon>Rickettsieae</taxon>
        <taxon>Rickettsia</taxon>
        <taxon>spotted fever group</taxon>
    </lineage>
</organism>
<evidence type="ECO:0000313" key="1">
    <source>
        <dbReference type="EMBL" id="URW77877.1"/>
    </source>
</evidence>
<proteinExistence type="predicted"/>
<dbReference type="EMBL" id="CP098324">
    <property type="protein sequence ID" value="URW77877.1"/>
    <property type="molecule type" value="Genomic_DNA"/>
</dbReference>
<accession>A0ABY4U214</accession>
<name>A0ABY4U214_RICCR</name>
<reference evidence="1" key="1">
    <citation type="submission" date="2022-05" db="EMBL/GenBank/DDBJ databases">
        <title>Tracking Rickettsia raoultii infection dynamics in vivo by bioorthogonal metabolic labeling.</title>
        <authorList>
            <person name="Zhu D.-Y."/>
            <person name="Jia N."/>
            <person name="Li C."/>
            <person name="Zhang M.-Z."/>
            <person name="Liu H.-B."/>
            <person name="Cao W.-C."/>
        </authorList>
    </citation>
    <scope>NUCLEOTIDE SEQUENCE</scope>
    <source>
        <strain evidence="1">BIME</strain>
    </source>
</reference>
<dbReference type="SUPFAM" id="SSF48452">
    <property type="entry name" value="TPR-like"/>
    <property type="match status" value="1"/>
</dbReference>
<evidence type="ECO:0000313" key="2">
    <source>
        <dbReference type="Proteomes" id="UP001056268"/>
    </source>
</evidence>
<dbReference type="Proteomes" id="UP001056268">
    <property type="component" value="Chromosome"/>
</dbReference>
<sequence>MTKDEIVELFKKYLDLHNRYQYQEEKDNLRKFVETDPEELSNFIETYDKTEKYNNREAEVLHSLSSILMEKQQDNAIKSLKKAIELDPSKAYYHGEFFNKLHKINPEEALASIKRAIGLNPNKKSLYEDLIILLKKANYDEEAAKITKAIQDFPKNIPNLVLDTEETKDVYPLGLAQE</sequence>
<protein>
    <recommendedName>
        <fullName evidence="3">Tetratricopeptide repeat protein</fullName>
    </recommendedName>
</protein>
<dbReference type="InterPro" id="IPR011990">
    <property type="entry name" value="TPR-like_helical_dom_sf"/>
</dbReference>